<dbReference type="PRINTS" id="PR01490">
    <property type="entry name" value="RTXTOXIND"/>
</dbReference>
<dbReference type="OrthoDB" id="9810980at2"/>
<keyword evidence="5 9" id="KW-0997">Cell inner membrane</keyword>
<gene>
    <name evidence="13" type="ORF">CRD36_06325</name>
</gene>
<protein>
    <recommendedName>
        <fullName evidence="9">Membrane fusion protein (MFP) family protein</fullName>
    </recommendedName>
</protein>
<dbReference type="InParanoid" id="A0A2G4YVC2"/>
<evidence type="ECO:0000256" key="6">
    <source>
        <dbReference type="ARBA" id="ARBA00022692"/>
    </source>
</evidence>
<dbReference type="Gene3D" id="2.40.50.100">
    <property type="match status" value="1"/>
</dbReference>
<organism evidence="13 14">
    <name type="scientific">Paremcibacter congregatus</name>
    <dbReference type="NCBI Taxonomy" id="2043170"/>
    <lineage>
        <taxon>Bacteria</taxon>
        <taxon>Pseudomonadati</taxon>
        <taxon>Pseudomonadota</taxon>
        <taxon>Alphaproteobacteria</taxon>
        <taxon>Emcibacterales</taxon>
        <taxon>Emcibacteraceae</taxon>
        <taxon>Paremcibacter</taxon>
    </lineage>
</organism>
<keyword evidence="8" id="KW-0472">Membrane</keyword>
<dbReference type="Pfam" id="PF25994">
    <property type="entry name" value="HH_AprE"/>
    <property type="match status" value="1"/>
</dbReference>
<feature type="domain" description="AprE-like long alpha-helical hairpin" evidence="11">
    <location>
        <begin position="88"/>
        <end position="270"/>
    </location>
</feature>
<dbReference type="InterPro" id="IPR010129">
    <property type="entry name" value="T1SS_HlyD"/>
</dbReference>
<evidence type="ECO:0000259" key="11">
    <source>
        <dbReference type="Pfam" id="PF25994"/>
    </source>
</evidence>
<dbReference type="PANTHER" id="PTHR30386">
    <property type="entry name" value="MEMBRANE FUSION SUBUNIT OF EMRAB-TOLC MULTIDRUG EFFLUX PUMP"/>
    <property type="match status" value="1"/>
</dbReference>
<sequence>MTKLKVKPTSASNILLLSIFGFFVLFILWASLAELDEVTRATGRVVPSKQIQVIQNLEGGIIKEILVKQGDSVKAGDVLVRLDRTQFDADFNRNEEEFMMLKSSLIRLTAESQFEVPEFEPSFTEKYPTLVINEQNLYHARRAEFEASISSLSARLKQIEQSAIEAEISLISARSAEKTTAAEVEMLKPLVEKGIEPRLELIRAEQRLIQAEGDHKIAALNVGKAAKSVEEVNLQIEAARQKFRASALTELNDAQNQINKLLDALPALSDKVDRTNVIASTDGTINRVLVSTVGGVIKPGMPIVELVPLDDTLLIEAEVQPSDIAFLRPGQPARVKLTAYDYSRYGSLDAEVENISPDAIMNEQKQNVYIIKIRTTENSLMTGEGDFPILPGMVAEVDILNGKKSIMRYLMNPVLKLKDNAFRER</sequence>
<dbReference type="NCBIfam" id="TIGR01843">
    <property type="entry name" value="type_I_hlyD"/>
    <property type="match status" value="1"/>
</dbReference>
<dbReference type="InterPro" id="IPR050739">
    <property type="entry name" value="MFP"/>
</dbReference>
<evidence type="ECO:0000256" key="4">
    <source>
        <dbReference type="ARBA" id="ARBA00022475"/>
    </source>
</evidence>
<dbReference type="SUPFAM" id="SSF111369">
    <property type="entry name" value="HlyD-like secretion proteins"/>
    <property type="match status" value="1"/>
</dbReference>
<evidence type="ECO:0000256" key="5">
    <source>
        <dbReference type="ARBA" id="ARBA00022519"/>
    </source>
</evidence>
<reference evidence="13 14" key="1">
    <citation type="submission" date="2017-10" db="EMBL/GenBank/DDBJ databases">
        <title>Frigbacter circumglobatus gen. nov. sp. nov., isolated from sediment cultured in situ.</title>
        <authorList>
            <person name="Zhao Z."/>
        </authorList>
    </citation>
    <scope>NUCLEOTIDE SEQUENCE [LARGE SCALE GENOMIC DNA]</scope>
    <source>
        <strain evidence="13 14">ZYL</strain>
    </source>
</reference>
<evidence type="ECO:0000256" key="7">
    <source>
        <dbReference type="ARBA" id="ARBA00022989"/>
    </source>
</evidence>
<evidence type="ECO:0000313" key="14">
    <source>
        <dbReference type="Proteomes" id="UP000229730"/>
    </source>
</evidence>
<proteinExistence type="inferred from homology"/>
<name>A0A2G4YVC2_9PROT</name>
<dbReference type="Proteomes" id="UP000229730">
    <property type="component" value="Unassembled WGS sequence"/>
</dbReference>
<evidence type="ECO:0000313" key="13">
    <source>
        <dbReference type="EMBL" id="PHZ86278.1"/>
    </source>
</evidence>
<keyword evidence="4 9" id="KW-1003">Cell membrane</keyword>
<evidence type="ECO:0000256" key="10">
    <source>
        <dbReference type="SAM" id="Coils"/>
    </source>
</evidence>
<dbReference type="InterPro" id="IPR058781">
    <property type="entry name" value="HH_AprE-like"/>
</dbReference>
<comment type="caution">
    <text evidence="13">The sequence shown here is derived from an EMBL/GenBank/DDBJ whole genome shotgun (WGS) entry which is preliminary data.</text>
</comment>
<dbReference type="Pfam" id="PF26002">
    <property type="entry name" value="Beta-barrel_AprE"/>
    <property type="match status" value="1"/>
</dbReference>
<evidence type="ECO:0000256" key="8">
    <source>
        <dbReference type="ARBA" id="ARBA00023136"/>
    </source>
</evidence>
<dbReference type="Gene3D" id="2.40.30.170">
    <property type="match status" value="1"/>
</dbReference>
<dbReference type="PANTHER" id="PTHR30386:SF26">
    <property type="entry name" value="TRANSPORT PROTEIN COMB"/>
    <property type="match status" value="1"/>
</dbReference>
<evidence type="ECO:0000256" key="9">
    <source>
        <dbReference type="RuleBase" id="RU365093"/>
    </source>
</evidence>
<dbReference type="EMBL" id="PDEM01000009">
    <property type="protein sequence ID" value="PHZ86278.1"/>
    <property type="molecule type" value="Genomic_DNA"/>
</dbReference>
<accession>A0A2G4YVC2</accession>
<evidence type="ECO:0000256" key="2">
    <source>
        <dbReference type="ARBA" id="ARBA00009477"/>
    </source>
</evidence>
<feature type="domain" description="AprE-like beta-barrel" evidence="12">
    <location>
        <begin position="313"/>
        <end position="401"/>
    </location>
</feature>
<dbReference type="GO" id="GO:0005886">
    <property type="term" value="C:plasma membrane"/>
    <property type="evidence" value="ECO:0007669"/>
    <property type="project" value="UniProtKB-SubCell"/>
</dbReference>
<comment type="subcellular location">
    <subcellularLocation>
        <location evidence="1 9">Cell inner membrane</location>
        <topology evidence="1 9">Single-pass membrane protein</topology>
    </subcellularLocation>
</comment>
<feature type="coiled-coil region" evidence="10">
    <location>
        <begin position="244"/>
        <end position="271"/>
    </location>
</feature>
<comment type="similarity">
    <text evidence="2 9">Belongs to the membrane fusion protein (MFP) (TC 8.A.1) family.</text>
</comment>
<keyword evidence="10" id="KW-0175">Coiled coil</keyword>
<dbReference type="RefSeq" id="WP_099471862.1">
    <property type="nucleotide sequence ID" value="NZ_CP041025.1"/>
</dbReference>
<dbReference type="InterPro" id="IPR058982">
    <property type="entry name" value="Beta-barrel_AprE"/>
</dbReference>
<dbReference type="Gene3D" id="1.10.287.470">
    <property type="entry name" value="Helix hairpin bin"/>
    <property type="match status" value="1"/>
</dbReference>
<evidence type="ECO:0000256" key="1">
    <source>
        <dbReference type="ARBA" id="ARBA00004377"/>
    </source>
</evidence>
<evidence type="ECO:0000259" key="12">
    <source>
        <dbReference type="Pfam" id="PF26002"/>
    </source>
</evidence>
<dbReference type="AlphaFoldDB" id="A0A2G4YVC2"/>
<keyword evidence="3 9" id="KW-0813">Transport</keyword>
<keyword evidence="14" id="KW-1185">Reference proteome</keyword>
<evidence type="ECO:0000256" key="3">
    <source>
        <dbReference type="ARBA" id="ARBA00022448"/>
    </source>
</evidence>
<dbReference type="GO" id="GO:0015031">
    <property type="term" value="P:protein transport"/>
    <property type="evidence" value="ECO:0007669"/>
    <property type="project" value="InterPro"/>
</dbReference>
<keyword evidence="7" id="KW-1133">Transmembrane helix</keyword>
<keyword evidence="6" id="KW-0812">Transmembrane</keyword>